<feature type="domain" description="Major facilitator superfamily (MFS) profile" evidence="7">
    <location>
        <begin position="19"/>
        <end position="493"/>
    </location>
</feature>
<keyword evidence="4 6" id="KW-0472">Membrane</keyword>
<keyword evidence="3 6" id="KW-1133">Transmembrane helix</keyword>
<keyword evidence="9" id="KW-1185">Reference proteome</keyword>
<protein>
    <recommendedName>
        <fullName evidence="7">Major facilitator superfamily (MFS) profile domain-containing protein</fullName>
    </recommendedName>
</protein>
<feature type="transmembrane region" description="Helical" evidence="6">
    <location>
        <begin position="223"/>
        <end position="242"/>
    </location>
</feature>
<dbReference type="InterPro" id="IPR005828">
    <property type="entry name" value="MFS_sugar_transport-like"/>
</dbReference>
<dbReference type="GO" id="GO:0016020">
    <property type="term" value="C:membrane"/>
    <property type="evidence" value="ECO:0007669"/>
    <property type="project" value="UniProtKB-SubCell"/>
</dbReference>
<dbReference type="GO" id="GO:0022857">
    <property type="term" value="F:transmembrane transporter activity"/>
    <property type="evidence" value="ECO:0007669"/>
    <property type="project" value="InterPro"/>
</dbReference>
<dbReference type="InterPro" id="IPR005829">
    <property type="entry name" value="Sugar_transporter_CS"/>
</dbReference>
<evidence type="ECO:0000256" key="4">
    <source>
        <dbReference type="ARBA" id="ARBA00023136"/>
    </source>
</evidence>
<feature type="transmembrane region" description="Helical" evidence="6">
    <location>
        <begin position="440"/>
        <end position="460"/>
    </location>
</feature>
<dbReference type="InterPro" id="IPR036259">
    <property type="entry name" value="MFS_trans_sf"/>
</dbReference>
<sequence>MKTRSAGEATTPRRLDDLIVFGRYVALFCFVSEFCLLGQCSTMFYFVFAGASPPVETLYCNGDPRTIALTNEDKCQRFMAGNCSRPEISYQFKSIDVEFELYCGLSKVVKNVISFQMLGVLFGAVVFGQLSDSFGRKRALMASLMGCGISQIISAFSPSLFWFIVTRIICGFFLGGSIAVFNVFWVENLPKKSRLWISMLITWSPNMAPLAFIAYLTHTWSSFAVALGAILLFAAILMFFFIHESPRWLIQKGRIAEARIVMQKVFKLDHRDEAECNELEEVLLYEHELIERQRAKSKHYYYYHLFSTPWLTTITLILSFTFFSISIINYGIMFNFEKMSGSIYMNMVYTGLIRWATNVAFAWLDYRHKWCGRKFVHWFGLLFIVLPLLLVIGAHYYEMSEQLSFWIRISILIAVSMTSQIYIAATILSNEIFPTPIRNLGYSFQSFFNRCGVTLSPFVFYLSDYWIGLPFVVMCITALIDILTWHFVLPETKNQAMVEHMPSRKRRNQEKDLTLIKT</sequence>
<feature type="compositionally biased region" description="Basic and acidic residues" evidence="5">
    <location>
        <begin position="509"/>
        <end position="518"/>
    </location>
</feature>
<feature type="transmembrane region" description="Helical" evidence="6">
    <location>
        <begin position="376"/>
        <end position="397"/>
    </location>
</feature>
<evidence type="ECO:0000256" key="6">
    <source>
        <dbReference type="SAM" id="Phobius"/>
    </source>
</evidence>
<comment type="caution">
    <text evidence="8">The sequence shown here is derived from an EMBL/GenBank/DDBJ whole genome shotgun (WGS) entry which is preliminary data.</text>
</comment>
<evidence type="ECO:0000313" key="8">
    <source>
        <dbReference type="EMBL" id="CAJ0577078.1"/>
    </source>
</evidence>
<feature type="transmembrane region" description="Helical" evidence="6">
    <location>
        <begin position="300"/>
        <end position="323"/>
    </location>
</feature>
<dbReference type="Proteomes" id="UP001177023">
    <property type="component" value="Unassembled WGS sequence"/>
</dbReference>
<evidence type="ECO:0000259" key="7">
    <source>
        <dbReference type="PROSITE" id="PS50850"/>
    </source>
</evidence>
<feature type="transmembrane region" description="Helical" evidence="6">
    <location>
        <begin position="403"/>
        <end position="428"/>
    </location>
</feature>
<feature type="transmembrane region" description="Helical" evidence="6">
    <location>
        <begin position="162"/>
        <end position="184"/>
    </location>
</feature>
<keyword evidence="2 6" id="KW-0812">Transmembrane</keyword>
<dbReference type="PROSITE" id="PS00217">
    <property type="entry name" value="SUGAR_TRANSPORT_2"/>
    <property type="match status" value="1"/>
</dbReference>
<evidence type="ECO:0000256" key="1">
    <source>
        <dbReference type="ARBA" id="ARBA00004141"/>
    </source>
</evidence>
<dbReference type="SUPFAM" id="SSF103473">
    <property type="entry name" value="MFS general substrate transporter"/>
    <property type="match status" value="1"/>
</dbReference>
<feature type="region of interest" description="Disordered" evidence="5">
    <location>
        <begin position="499"/>
        <end position="518"/>
    </location>
</feature>
<feature type="non-terminal residue" evidence="8">
    <location>
        <position position="1"/>
    </location>
</feature>
<comment type="subcellular location">
    <subcellularLocation>
        <location evidence="1">Membrane</location>
        <topology evidence="1">Multi-pass membrane protein</topology>
    </subcellularLocation>
</comment>
<feature type="transmembrane region" description="Helical" evidence="6">
    <location>
        <begin position="108"/>
        <end position="127"/>
    </location>
</feature>
<evidence type="ECO:0000256" key="5">
    <source>
        <dbReference type="SAM" id="MobiDB-lite"/>
    </source>
</evidence>
<feature type="transmembrane region" description="Helical" evidence="6">
    <location>
        <begin position="196"/>
        <end position="217"/>
    </location>
</feature>
<feature type="transmembrane region" description="Helical" evidence="6">
    <location>
        <begin position="139"/>
        <end position="156"/>
    </location>
</feature>
<dbReference type="AlphaFoldDB" id="A0AA36CXB2"/>
<dbReference type="PANTHER" id="PTHR24064">
    <property type="entry name" value="SOLUTE CARRIER FAMILY 22 MEMBER"/>
    <property type="match status" value="1"/>
</dbReference>
<gene>
    <name evidence="8" type="ORF">MSPICULIGERA_LOCUS15357</name>
</gene>
<proteinExistence type="predicted"/>
<dbReference type="Pfam" id="PF00083">
    <property type="entry name" value="Sugar_tr"/>
    <property type="match status" value="1"/>
</dbReference>
<dbReference type="Gene3D" id="1.20.1250.20">
    <property type="entry name" value="MFS general substrate transporter like domains"/>
    <property type="match status" value="1"/>
</dbReference>
<dbReference type="PROSITE" id="PS50850">
    <property type="entry name" value="MFS"/>
    <property type="match status" value="1"/>
</dbReference>
<accession>A0AA36CXB2</accession>
<dbReference type="EMBL" id="CATQJA010002648">
    <property type="protein sequence ID" value="CAJ0577078.1"/>
    <property type="molecule type" value="Genomic_DNA"/>
</dbReference>
<dbReference type="InterPro" id="IPR020846">
    <property type="entry name" value="MFS_dom"/>
</dbReference>
<evidence type="ECO:0000256" key="2">
    <source>
        <dbReference type="ARBA" id="ARBA00022692"/>
    </source>
</evidence>
<feature type="transmembrane region" description="Helical" evidence="6">
    <location>
        <begin position="343"/>
        <end position="364"/>
    </location>
</feature>
<evidence type="ECO:0000256" key="3">
    <source>
        <dbReference type="ARBA" id="ARBA00022989"/>
    </source>
</evidence>
<name>A0AA36CXB2_9BILA</name>
<reference evidence="8" key="1">
    <citation type="submission" date="2023-06" db="EMBL/GenBank/DDBJ databases">
        <authorList>
            <person name="Delattre M."/>
        </authorList>
    </citation>
    <scope>NUCLEOTIDE SEQUENCE</scope>
    <source>
        <strain evidence="8">AF72</strain>
    </source>
</reference>
<feature type="transmembrane region" description="Helical" evidence="6">
    <location>
        <begin position="466"/>
        <end position="488"/>
    </location>
</feature>
<evidence type="ECO:0000313" key="9">
    <source>
        <dbReference type="Proteomes" id="UP001177023"/>
    </source>
</evidence>
<feature type="transmembrane region" description="Helical" evidence="6">
    <location>
        <begin position="21"/>
        <end position="48"/>
    </location>
</feature>
<organism evidence="8 9">
    <name type="scientific">Mesorhabditis spiculigera</name>
    <dbReference type="NCBI Taxonomy" id="96644"/>
    <lineage>
        <taxon>Eukaryota</taxon>
        <taxon>Metazoa</taxon>
        <taxon>Ecdysozoa</taxon>
        <taxon>Nematoda</taxon>
        <taxon>Chromadorea</taxon>
        <taxon>Rhabditida</taxon>
        <taxon>Rhabditina</taxon>
        <taxon>Rhabditomorpha</taxon>
        <taxon>Rhabditoidea</taxon>
        <taxon>Rhabditidae</taxon>
        <taxon>Mesorhabditinae</taxon>
        <taxon>Mesorhabditis</taxon>
    </lineage>
</organism>